<gene>
    <name evidence="2" type="ORF">TTRE_0000189001</name>
</gene>
<reference evidence="2" key="1">
    <citation type="submission" date="2014-01" db="EMBL/GenBank/DDBJ databases">
        <authorList>
            <person name="Aslett M."/>
        </authorList>
    </citation>
    <scope>NUCLEOTIDE SEQUENCE</scope>
</reference>
<dbReference type="AlphaFoldDB" id="A0A077Z4I8"/>
<organism evidence="2 3">
    <name type="scientific">Trichuris trichiura</name>
    <name type="common">Whipworm</name>
    <name type="synonym">Trichocephalus trichiurus</name>
    <dbReference type="NCBI Taxonomy" id="36087"/>
    <lineage>
        <taxon>Eukaryota</taxon>
        <taxon>Metazoa</taxon>
        <taxon>Ecdysozoa</taxon>
        <taxon>Nematoda</taxon>
        <taxon>Enoplea</taxon>
        <taxon>Dorylaimia</taxon>
        <taxon>Trichinellida</taxon>
        <taxon>Trichuridae</taxon>
        <taxon>Trichuris</taxon>
    </lineage>
</organism>
<keyword evidence="1" id="KW-1133">Transmembrane helix</keyword>
<dbReference type="EMBL" id="HG805861">
    <property type="protein sequence ID" value="CDW53625.1"/>
    <property type="molecule type" value="Genomic_DNA"/>
</dbReference>
<evidence type="ECO:0000313" key="2">
    <source>
        <dbReference type="EMBL" id="CDW53625.1"/>
    </source>
</evidence>
<keyword evidence="1" id="KW-0812">Transmembrane</keyword>
<feature type="transmembrane region" description="Helical" evidence="1">
    <location>
        <begin position="95"/>
        <end position="122"/>
    </location>
</feature>
<dbReference type="Proteomes" id="UP000030665">
    <property type="component" value="Unassembled WGS sequence"/>
</dbReference>
<dbReference type="STRING" id="36087.A0A077Z4I8"/>
<evidence type="ECO:0000256" key="1">
    <source>
        <dbReference type="SAM" id="Phobius"/>
    </source>
</evidence>
<name>A0A077Z4I8_TRITR</name>
<sequence>MMFPEQSNSVQALDGGYNIAKGVLELMKAGRKSIQGPFNPTTMLSWPNSQQVLPNGPLDQRYQSSCEKVCAVDDVAETISRLAYKLGQMQEIMVVIQYCLIIIAASLSFAILIILPLLLCLLGKRRSTKCNNDAKVGEVQLKDKSNASKVHRVVHTGVDFTLNT</sequence>
<reference evidence="2" key="2">
    <citation type="submission" date="2014-03" db="EMBL/GenBank/DDBJ databases">
        <title>The whipworm genome and dual-species transcriptomics of an intimate host-pathogen interaction.</title>
        <authorList>
            <person name="Foth B.J."/>
            <person name="Tsai I.J."/>
            <person name="Reid A.J."/>
            <person name="Bancroft A.J."/>
            <person name="Nichol S."/>
            <person name="Tracey A."/>
            <person name="Holroyd N."/>
            <person name="Cotton J.A."/>
            <person name="Stanley E.J."/>
            <person name="Zarowiecki M."/>
            <person name="Liu J.Z."/>
            <person name="Huckvale T."/>
            <person name="Cooper P.J."/>
            <person name="Grencis R.K."/>
            <person name="Berriman M."/>
        </authorList>
    </citation>
    <scope>NUCLEOTIDE SEQUENCE [LARGE SCALE GENOMIC DNA]</scope>
</reference>
<keyword evidence="1" id="KW-0472">Membrane</keyword>
<keyword evidence="3" id="KW-1185">Reference proteome</keyword>
<evidence type="ECO:0000313" key="3">
    <source>
        <dbReference type="Proteomes" id="UP000030665"/>
    </source>
</evidence>
<dbReference type="OrthoDB" id="5916400at2759"/>
<accession>A0A077Z4I8</accession>
<protein>
    <submittedName>
        <fullName evidence="2">Uncharacterized protein</fullName>
    </submittedName>
</protein>
<proteinExistence type="predicted"/>